<dbReference type="AlphaFoldDB" id="A0AAN6F6A6"/>
<feature type="non-terminal residue" evidence="2">
    <location>
        <position position="67"/>
    </location>
</feature>
<accession>A0AAN6F6A6</accession>
<evidence type="ECO:0000313" key="3">
    <source>
        <dbReference type="Proteomes" id="UP001168146"/>
    </source>
</evidence>
<organism evidence="2 3">
    <name type="scientific">Friedmanniomyces endolithicus</name>
    <dbReference type="NCBI Taxonomy" id="329885"/>
    <lineage>
        <taxon>Eukaryota</taxon>
        <taxon>Fungi</taxon>
        <taxon>Dikarya</taxon>
        <taxon>Ascomycota</taxon>
        <taxon>Pezizomycotina</taxon>
        <taxon>Dothideomycetes</taxon>
        <taxon>Dothideomycetidae</taxon>
        <taxon>Mycosphaerellales</taxon>
        <taxon>Teratosphaeriaceae</taxon>
        <taxon>Friedmanniomyces</taxon>
    </lineage>
</organism>
<gene>
    <name evidence="2" type="ORF">LTR82_018371</name>
</gene>
<evidence type="ECO:0000256" key="1">
    <source>
        <dbReference type="SAM" id="MobiDB-lite"/>
    </source>
</evidence>
<reference evidence="2" key="1">
    <citation type="submission" date="2021-12" db="EMBL/GenBank/DDBJ databases">
        <title>Black yeast isolated from Biological Soil Crust.</title>
        <authorList>
            <person name="Kurbessoian T."/>
        </authorList>
    </citation>
    <scope>NUCLEOTIDE SEQUENCE</scope>
    <source>
        <strain evidence="2">CCFEE 5208</strain>
    </source>
</reference>
<evidence type="ECO:0000313" key="2">
    <source>
        <dbReference type="EMBL" id="KAK0298668.1"/>
    </source>
</evidence>
<name>A0AAN6F6A6_9PEZI</name>
<feature type="region of interest" description="Disordered" evidence="1">
    <location>
        <begin position="47"/>
        <end position="67"/>
    </location>
</feature>
<dbReference type="Proteomes" id="UP001168146">
    <property type="component" value="Unassembled WGS sequence"/>
</dbReference>
<protein>
    <submittedName>
        <fullName evidence="2">Uncharacterized protein</fullName>
    </submittedName>
</protein>
<proteinExistence type="predicted"/>
<dbReference type="EMBL" id="JASUXU010000723">
    <property type="protein sequence ID" value="KAK0298668.1"/>
    <property type="molecule type" value="Genomic_DNA"/>
</dbReference>
<comment type="caution">
    <text evidence="2">The sequence shown here is derived from an EMBL/GenBank/DDBJ whole genome shotgun (WGS) entry which is preliminary data.</text>
</comment>
<sequence length="67" mass="7536">MEARSRGGKEMEADGSFGDRFFICKLWYNKDVRQSARILSRALHYAAPSPHTQNGPKGAIPEAQRET</sequence>